<accession>A0A0P0L9E3</accession>
<dbReference type="Proteomes" id="UP000061587">
    <property type="component" value="Chromosome"/>
</dbReference>
<dbReference type="PANTHER" id="PTHR42686:SF1">
    <property type="entry name" value="GH17980P-RELATED"/>
    <property type="match status" value="1"/>
</dbReference>
<dbReference type="InterPro" id="IPR020471">
    <property type="entry name" value="AKR"/>
</dbReference>
<dbReference type="GO" id="GO:0010349">
    <property type="term" value="F:L-galactose dehydrogenase activity"/>
    <property type="evidence" value="ECO:0007669"/>
    <property type="project" value="InterPro"/>
</dbReference>
<dbReference type="InterPro" id="IPR036812">
    <property type="entry name" value="NAD(P)_OxRdtase_dom_sf"/>
</dbReference>
<dbReference type="PANTHER" id="PTHR42686">
    <property type="entry name" value="GH17980P-RELATED"/>
    <property type="match status" value="1"/>
</dbReference>
<dbReference type="InterPro" id="IPR044479">
    <property type="entry name" value="LGALDH-like"/>
</dbReference>
<evidence type="ECO:0000259" key="1">
    <source>
        <dbReference type="Pfam" id="PF00248"/>
    </source>
</evidence>
<dbReference type="InterPro" id="IPR023210">
    <property type="entry name" value="NADP_OxRdtase_dom"/>
</dbReference>
<protein>
    <submittedName>
        <fullName evidence="2">Oxidoreductase</fullName>
    </submittedName>
</protein>
<dbReference type="FunFam" id="3.20.20.100:FF:000011">
    <property type="entry name" value="Aldo/keto reductase"/>
    <property type="match status" value="1"/>
</dbReference>
<dbReference type="EMBL" id="CP013020">
    <property type="protein sequence ID" value="ALK86480.1"/>
    <property type="molecule type" value="Genomic_DNA"/>
</dbReference>
<reference evidence="3" key="1">
    <citation type="submission" date="2015-10" db="EMBL/GenBank/DDBJ databases">
        <title>Extensive mobilome-driven genome diversification in gut-associated Bacteroides vulgatus mpk.</title>
        <authorList>
            <person name="Beier S."/>
            <person name="Lange A."/>
            <person name="Huson D.H."/>
            <person name="Frick J.-S."/>
            <person name="Autenrieth I.B."/>
        </authorList>
    </citation>
    <scope>NUCLEOTIDE SEQUENCE [LARGE SCALE GENOMIC DNA]</scope>
    <source>
        <strain evidence="3">mpk</strain>
    </source>
</reference>
<gene>
    <name evidence="2" type="ORF">BvMPK_3923</name>
</gene>
<dbReference type="Pfam" id="PF00248">
    <property type="entry name" value="Aldo_ket_red"/>
    <property type="match status" value="1"/>
</dbReference>
<name>A0A0P0L9E3_PHOVU</name>
<reference evidence="2 3" key="2">
    <citation type="journal article" date="2016" name="Genome Biol. Evol.">
        <title>Extensive mobilome-driven genome diversification in mouse gut-associated Bacteroides vulgatus mpk.</title>
        <authorList>
            <person name="Lange A."/>
            <person name="Beier S."/>
            <person name="Steimle A."/>
            <person name="Autenrieth I.B."/>
            <person name="Huson D.H."/>
            <person name="Frick J.S."/>
        </authorList>
    </citation>
    <scope>NUCLEOTIDE SEQUENCE [LARGE SCALE GENOMIC DNA]</scope>
    <source>
        <strain evidence="3">mpk</strain>
    </source>
</reference>
<dbReference type="Gene3D" id="3.20.20.100">
    <property type="entry name" value="NADP-dependent oxidoreductase domain"/>
    <property type="match status" value="1"/>
</dbReference>
<dbReference type="GO" id="GO:0005829">
    <property type="term" value="C:cytosol"/>
    <property type="evidence" value="ECO:0007669"/>
    <property type="project" value="TreeGrafter"/>
</dbReference>
<dbReference type="PATRIC" id="fig|821.40.peg.4706"/>
<sequence length="322" mass="36255">MMPEINLKINRAMNYNEIGKTGMRVSNLSFGASSLGGVFHDIREAEGIKAVYTAVENGMNFIDVSPYYGHYKAETVLGKALKEIPRDKYYLSTKVGRYGKDGVNTWDYSGKRATESVYESLDRLHIEYIDLINVHDVEFSDMNQVVNETLPALVELKKKGIVGHVGITDLQLENLKWIIDHSEPGTVESVLNFCHYCLNDEKLTDYLDYFESKNIGIINASPLSMGLLSQRGVPAWHPAPQSLVEACRKAVQHCLSKNYPIEKLAIQYSVSNPRIATTLFSSANPDNVLKNITYAEEPIDWNLVKEVQEIIGEQMRVSWANS</sequence>
<dbReference type="CDD" id="cd19163">
    <property type="entry name" value="AKR_galDH"/>
    <property type="match status" value="1"/>
</dbReference>
<evidence type="ECO:0000313" key="3">
    <source>
        <dbReference type="Proteomes" id="UP000061587"/>
    </source>
</evidence>
<evidence type="ECO:0000313" key="2">
    <source>
        <dbReference type="EMBL" id="ALK86480.1"/>
    </source>
</evidence>
<dbReference type="AlphaFoldDB" id="A0A0P0L9E3"/>
<proteinExistence type="predicted"/>
<organism evidence="2 3">
    <name type="scientific">Phocaeicola vulgatus</name>
    <name type="common">Bacteroides vulgatus</name>
    <dbReference type="NCBI Taxonomy" id="821"/>
    <lineage>
        <taxon>Bacteria</taxon>
        <taxon>Pseudomonadati</taxon>
        <taxon>Bacteroidota</taxon>
        <taxon>Bacteroidia</taxon>
        <taxon>Bacteroidales</taxon>
        <taxon>Bacteroidaceae</taxon>
        <taxon>Phocaeicola</taxon>
    </lineage>
</organism>
<feature type="domain" description="NADP-dependent oxidoreductase" evidence="1">
    <location>
        <begin position="28"/>
        <end position="310"/>
    </location>
</feature>
<dbReference type="SUPFAM" id="SSF51430">
    <property type="entry name" value="NAD(P)-linked oxidoreductase"/>
    <property type="match status" value="1"/>
</dbReference>